<dbReference type="EMBL" id="MW619707">
    <property type="protein sequence ID" value="UPL66086.1"/>
    <property type="molecule type" value="Genomic_DNA"/>
</dbReference>
<feature type="transmembrane region" description="Helical" evidence="1">
    <location>
        <begin position="21"/>
        <end position="42"/>
    </location>
</feature>
<sequence length="162" mass="19053">MTILMSLMTIFSYILLWLNHPLSMGLILILQSLIMALLIGVIMENFWFSYILLIIMMSGMLVLFIYMASVASNEKFYFSMKLLYTSFFLLIMLIINIYYNEYLELENSNININNKMEIVMLNKLFNGMTMLLTMMMVLYLFFTMIVVTNIVNMTEGPLRMKT</sequence>
<name>A0A8T9ZYB4_9HEMI</name>
<keyword evidence="1" id="KW-0472">Membrane</keyword>
<keyword evidence="1" id="KW-0812">Transmembrane</keyword>
<keyword evidence="1" id="KW-1133">Transmembrane helix</keyword>
<evidence type="ECO:0000256" key="1">
    <source>
        <dbReference type="SAM" id="Phobius"/>
    </source>
</evidence>
<feature type="transmembrane region" description="Helical" evidence="1">
    <location>
        <begin position="82"/>
        <end position="99"/>
    </location>
</feature>
<evidence type="ECO:0000313" key="2">
    <source>
        <dbReference type="EMBL" id="UPL66086.1"/>
    </source>
</evidence>
<proteinExistence type="predicted"/>
<feature type="transmembrane region" description="Helical" evidence="1">
    <location>
        <begin position="130"/>
        <end position="151"/>
    </location>
</feature>
<feature type="transmembrane region" description="Helical" evidence="1">
    <location>
        <begin position="48"/>
        <end position="70"/>
    </location>
</feature>
<accession>A0A8T9ZYB4</accession>
<geneLocation type="mitochondrion" evidence="2"/>
<protein>
    <submittedName>
        <fullName evidence="2">NADH dehydrogenase subunit 6</fullName>
    </submittedName>
</protein>
<dbReference type="AlphaFoldDB" id="A0A8T9ZYB4"/>
<reference evidence="2" key="1">
    <citation type="journal article" date="2022" name="Cladistics">
        <title>Diversification of the phytophagous lineages of true bugs (Insecta: Hemiptera: Heteroptera) shortly after that of the flowering plants.</title>
        <authorList>
            <person name="Ye F."/>
            <person name="Kment P."/>
            <person name="Redei D."/>
            <person name="Luo J.Y."/>
            <person name="Wang Y.H."/>
            <person name="Kuechler S.M."/>
            <person name="Zhang W.W."/>
            <person name="Chen P.P."/>
            <person name="Wu H.Y."/>
            <person name="Wu Y.Z."/>
            <person name="Sun X.Y."/>
            <person name="Ding L."/>
            <person name="Wang Y.R."/>
            <person name="Xie Q."/>
        </authorList>
    </citation>
    <scope>NUCLEOTIDE SEQUENCE</scope>
</reference>
<organism evidence="2">
    <name type="scientific">Idiostolus sp</name>
    <dbReference type="NCBI Taxonomy" id="2931296"/>
    <lineage>
        <taxon>Eukaryota</taxon>
        <taxon>Metazoa</taxon>
        <taxon>Ecdysozoa</taxon>
        <taxon>Arthropoda</taxon>
        <taxon>Hexapoda</taxon>
        <taxon>Insecta</taxon>
        <taxon>Pterygota</taxon>
        <taxon>Neoptera</taxon>
        <taxon>Paraneoptera</taxon>
        <taxon>Hemiptera</taxon>
        <taxon>Heteroptera</taxon>
        <taxon>Panheteroptera</taxon>
        <taxon>Pentatomomorpha</taxon>
        <taxon>Lygaeoidea</taxon>
        <taxon>Idiostolidae</taxon>
        <taxon>Idiostolus</taxon>
    </lineage>
</organism>
<keyword evidence="2" id="KW-0496">Mitochondrion</keyword>